<keyword evidence="3" id="KW-0121">Carboxypeptidase</keyword>
<dbReference type="Proteomes" id="UP000241118">
    <property type="component" value="Unassembled WGS sequence"/>
</dbReference>
<keyword evidence="3" id="KW-0378">Hydrolase</keyword>
<feature type="chain" id="PRO_5038819213" evidence="2">
    <location>
        <begin position="20"/>
        <end position="121"/>
    </location>
</feature>
<keyword evidence="2" id="KW-0732">Signal</keyword>
<evidence type="ECO:0000256" key="1">
    <source>
        <dbReference type="SAM" id="MobiDB-lite"/>
    </source>
</evidence>
<feature type="signal peptide" evidence="2">
    <location>
        <begin position="1"/>
        <end position="19"/>
    </location>
</feature>
<evidence type="ECO:0000313" key="3">
    <source>
        <dbReference type="EMBL" id="PSL57947.1"/>
    </source>
</evidence>
<dbReference type="AlphaFoldDB" id="A0A2P8IHN7"/>
<dbReference type="GO" id="GO:0030246">
    <property type="term" value="F:carbohydrate binding"/>
    <property type="evidence" value="ECO:0007669"/>
    <property type="project" value="InterPro"/>
</dbReference>
<comment type="caution">
    <text evidence="3">The sequence shown here is derived from an EMBL/GenBank/DDBJ whole genome shotgun (WGS) entry which is preliminary data.</text>
</comment>
<feature type="compositionally biased region" description="Basic and acidic residues" evidence="1">
    <location>
        <begin position="111"/>
        <end position="121"/>
    </location>
</feature>
<dbReference type="PROSITE" id="PS51257">
    <property type="entry name" value="PROKAR_LIPOPROTEIN"/>
    <property type="match status" value="1"/>
</dbReference>
<protein>
    <submittedName>
        <fullName evidence="3">Carboxypeptidase family protein</fullName>
    </submittedName>
</protein>
<dbReference type="Pfam" id="PF13620">
    <property type="entry name" value="CarboxypepD_reg"/>
    <property type="match status" value="1"/>
</dbReference>
<sequence length="121" mass="12735">MRRAHLALLIGVLALAACGGETPTSDADTPPPTTAQATVTGVVTDSAGLPVSDVLVQPRSLDTPPHPVPELAVLSDQEGRYTWHLTPGHYEFSATKDDRTGPPSEVTTEAGRTDTLDLRLP</sequence>
<organism evidence="3 4">
    <name type="scientific">Saccharothrix carnea</name>
    <dbReference type="NCBI Taxonomy" id="1280637"/>
    <lineage>
        <taxon>Bacteria</taxon>
        <taxon>Bacillati</taxon>
        <taxon>Actinomycetota</taxon>
        <taxon>Actinomycetes</taxon>
        <taxon>Pseudonocardiales</taxon>
        <taxon>Pseudonocardiaceae</taxon>
        <taxon>Saccharothrix</taxon>
    </lineage>
</organism>
<proteinExistence type="predicted"/>
<gene>
    <name evidence="3" type="ORF">B0I31_101161</name>
</gene>
<reference evidence="3 4" key="1">
    <citation type="submission" date="2018-03" db="EMBL/GenBank/DDBJ databases">
        <title>Genomic Encyclopedia of Type Strains, Phase III (KMG-III): the genomes of soil and plant-associated and newly described type strains.</title>
        <authorList>
            <person name="Whitman W."/>
        </authorList>
    </citation>
    <scope>NUCLEOTIDE SEQUENCE [LARGE SCALE GENOMIC DNA]</scope>
    <source>
        <strain evidence="3 4">CGMCC 4.7097</strain>
    </source>
</reference>
<dbReference type="RefSeq" id="WP_181319928.1">
    <property type="nucleotide sequence ID" value="NZ_PYAX01000001.1"/>
</dbReference>
<dbReference type="SUPFAM" id="SSF49452">
    <property type="entry name" value="Starch-binding domain-like"/>
    <property type="match status" value="1"/>
</dbReference>
<dbReference type="EMBL" id="PYAX01000001">
    <property type="protein sequence ID" value="PSL57947.1"/>
    <property type="molecule type" value="Genomic_DNA"/>
</dbReference>
<dbReference type="InterPro" id="IPR013784">
    <property type="entry name" value="Carb-bd-like_fold"/>
</dbReference>
<name>A0A2P8IHN7_SACCR</name>
<evidence type="ECO:0000256" key="2">
    <source>
        <dbReference type="SAM" id="SignalP"/>
    </source>
</evidence>
<dbReference type="GO" id="GO:0004180">
    <property type="term" value="F:carboxypeptidase activity"/>
    <property type="evidence" value="ECO:0007669"/>
    <property type="project" value="UniProtKB-KW"/>
</dbReference>
<keyword evidence="3" id="KW-0645">Protease</keyword>
<feature type="region of interest" description="Disordered" evidence="1">
    <location>
        <begin position="91"/>
        <end position="121"/>
    </location>
</feature>
<keyword evidence="4" id="KW-1185">Reference proteome</keyword>
<accession>A0A2P8IHN7</accession>
<evidence type="ECO:0000313" key="4">
    <source>
        <dbReference type="Proteomes" id="UP000241118"/>
    </source>
</evidence>
<dbReference type="Gene3D" id="2.60.40.1120">
    <property type="entry name" value="Carboxypeptidase-like, regulatory domain"/>
    <property type="match status" value="1"/>
</dbReference>